<sequence length="217" mass="24506">MEHGRILTHVAVKVHIGTVRSEVEQFALDFQRVFVLPQPVKKLEDVLLLGVESAVFVAVSAQVPQQCRHLVPFPAVVKFGSRPSGEAFQEIPLALMFEMVRYVGDRLPVPADILDGRNVLDDSGMQVHFLHVFPDLAVDFRIGKTYGTFRPEIPAVRLETERVQVSVIRFPDKEPVALHAGRRQAFQQFVITFLRNFMEGLAKCPGIAPHKQCHAYW</sequence>
<dbReference type="EMBL" id="JGEA01000073">
    <property type="protein sequence ID" value="EYA11928.1"/>
    <property type="molecule type" value="Genomic_DNA"/>
</dbReference>
<protein>
    <submittedName>
        <fullName evidence="1">Uncharacterized protein</fullName>
    </submittedName>
</protein>
<name>A0AAN4MV37_BACFG</name>
<dbReference type="Proteomes" id="UP000022433">
    <property type="component" value="Unassembled WGS sequence"/>
</dbReference>
<reference evidence="1 2" key="1">
    <citation type="submission" date="2014-02" db="EMBL/GenBank/DDBJ databases">
        <authorList>
            <person name="Sears C."/>
            <person name="Carroll K."/>
            <person name="Sack B.R."/>
            <person name="Qadri F."/>
            <person name="Myers L.L."/>
            <person name="Chung G.-T."/>
            <person name="Escheverria P."/>
            <person name="Fraser C.M."/>
            <person name="Sadzewicz L."/>
            <person name="Shefchek K.A."/>
            <person name="Tallon L."/>
            <person name="Das S.P."/>
            <person name="Daugherty S."/>
            <person name="Mongodin E.F."/>
        </authorList>
    </citation>
    <scope>NUCLEOTIDE SEQUENCE [LARGE SCALE GENOMIC DNA]</scope>
    <source>
        <strain evidence="1 2">1007-1-F #10</strain>
    </source>
</reference>
<gene>
    <name evidence="1" type="ORF">M104_5088</name>
</gene>
<dbReference type="AlphaFoldDB" id="A0AAN4MV37"/>
<organism evidence="1 2">
    <name type="scientific">Bacteroides fragilis str. 1007-1-F #10</name>
    <dbReference type="NCBI Taxonomy" id="1339295"/>
    <lineage>
        <taxon>Bacteria</taxon>
        <taxon>Pseudomonadati</taxon>
        <taxon>Bacteroidota</taxon>
        <taxon>Bacteroidia</taxon>
        <taxon>Bacteroidales</taxon>
        <taxon>Bacteroidaceae</taxon>
        <taxon>Bacteroides</taxon>
    </lineage>
</organism>
<evidence type="ECO:0000313" key="2">
    <source>
        <dbReference type="Proteomes" id="UP000022433"/>
    </source>
</evidence>
<comment type="caution">
    <text evidence="1">The sequence shown here is derived from an EMBL/GenBank/DDBJ whole genome shotgun (WGS) entry which is preliminary data.</text>
</comment>
<proteinExistence type="predicted"/>
<evidence type="ECO:0000313" key="1">
    <source>
        <dbReference type="EMBL" id="EYA11928.1"/>
    </source>
</evidence>
<accession>A0AAN4MV37</accession>